<feature type="transmembrane region" description="Helical" evidence="1">
    <location>
        <begin position="130"/>
        <end position="150"/>
    </location>
</feature>
<feature type="transmembrane region" description="Helical" evidence="1">
    <location>
        <begin position="191"/>
        <end position="211"/>
    </location>
</feature>
<feature type="transmembrane region" description="Helical" evidence="1">
    <location>
        <begin position="71"/>
        <end position="89"/>
    </location>
</feature>
<evidence type="ECO:0000313" key="3">
    <source>
        <dbReference type="Proteomes" id="UP001595828"/>
    </source>
</evidence>
<dbReference type="PANTHER" id="PTHR36840:SF1">
    <property type="entry name" value="BLL5714 PROTEIN"/>
    <property type="match status" value="1"/>
</dbReference>
<comment type="caution">
    <text evidence="2">The sequence shown here is derived from an EMBL/GenBank/DDBJ whole genome shotgun (WGS) entry which is preliminary data.</text>
</comment>
<organism evidence="2 3">
    <name type="scientific">Novosphingobium tardum</name>
    <dbReference type="NCBI Taxonomy" id="1538021"/>
    <lineage>
        <taxon>Bacteria</taxon>
        <taxon>Pseudomonadati</taxon>
        <taxon>Pseudomonadota</taxon>
        <taxon>Alphaproteobacteria</taxon>
        <taxon>Sphingomonadales</taxon>
        <taxon>Sphingomonadaceae</taxon>
        <taxon>Novosphingobium</taxon>
    </lineage>
</organism>
<dbReference type="PANTHER" id="PTHR36840">
    <property type="entry name" value="BLL5714 PROTEIN"/>
    <property type="match status" value="1"/>
</dbReference>
<evidence type="ECO:0000313" key="2">
    <source>
        <dbReference type="EMBL" id="MFC4294854.1"/>
    </source>
</evidence>
<dbReference type="EMBL" id="JBHSDR010000004">
    <property type="protein sequence ID" value="MFC4294854.1"/>
    <property type="molecule type" value="Genomic_DNA"/>
</dbReference>
<gene>
    <name evidence="2" type="ORF">ACFO0A_07230</name>
</gene>
<feature type="transmembrane region" description="Helical" evidence="1">
    <location>
        <begin position="231"/>
        <end position="253"/>
    </location>
</feature>
<evidence type="ECO:0000256" key="1">
    <source>
        <dbReference type="SAM" id="Phobius"/>
    </source>
</evidence>
<feature type="transmembrane region" description="Helical" evidence="1">
    <location>
        <begin position="101"/>
        <end position="124"/>
    </location>
</feature>
<name>A0ABV8RQ66_9SPHN</name>
<sequence>MRSMPPWKPSSRGPTALPEAEVEAGQHHSLLRNHGGGAAPVTYLELFFDLVYVFAVTQLSHFLLGHLTVEGLAQAAILFLAVWWAWIYTTWAANWADPERLAVRVMLIVAMLFSLVMAVALPTAFEDSGLLFVASYAAIQVGRTAMMVLIMRRESPSGARNMTRILSWFLASLVPWLAGCWAGDAEARMGWWAAALAIEYAGPALLFRTPFLGRSSAADWNISGSHMAERAALFIIIALGEGIVVTGTTYAGLKPEGTTNLAALIAFAGSVAMWWIYFDLGATRGAEHIEHHSQPGRVARNAYTYLHMPIVAGIVITAVADELLLAHPDGHAEPKQILVLCGGIVTYLLGTGLFKRPTSRFGNFPFSHQIGLALTLLLGAWAWIMAPPALIFGALAIGNLAMVAAWEWGSYHGGWVERFPVLRRFMRRRPETEG</sequence>
<keyword evidence="1" id="KW-0472">Membrane</keyword>
<reference evidence="3" key="1">
    <citation type="journal article" date="2019" name="Int. J. Syst. Evol. Microbiol.">
        <title>The Global Catalogue of Microorganisms (GCM) 10K type strain sequencing project: providing services to taxonomists for standard genome sequencing and annotation.</title>
        <authorList>
            <consortium name="The Broad Institute Genomics Platform"/>
            <consortium name="The Broad Institute Genome Sequencing Center for Infectious Disease"/>
            <person name="Wu L."/>
            <person name="Ma J."/>
        </authorList>
    </citation>
    <scope>NUCLEOTIDE SEQUENCE [LARGE SCALE GENOMIC DNA]</scope>
    <source>
        <strain evidence="3">CGMCC 1.12989</strain>
    </source>
</reference>
<protein>
    <submittedName>
        <fullName evidence="2">Low temperature requirement protein A</fullName>
    </submittedName>
</protein>
<keyword evidence="1" id="KW-1133">Transmembrane helix</keyword>
<feature type="transmembrane region" description="Helical" evidence="1">
    <location>
        <begin position="259"/>
        <end position="282"/>
    </location>
</feature>
<feature type="transmembrane region" description="Helical" evidence="1">
    <location>
        <begin position="162"/>
        <end position="179"/>
    </location>
</feature>
<feature type="transmembrane region" description="Helical" evidence="1">
    <location>
        <begin position="337"/>
        <end position="354"/>
    </location>
</feature>
<dbReference type="Pfam" id="PF06772">
    <property type="entry name" value="LtrA"/>
    <property type="match status" value="1"/>
</dbReference>
<keyword evidence="3" id="KW-1185">Reference proteome</keyword>
<proteinExistence type="predicted"/>
<feature type="transmembrane region" description="Helical" evidence="1">
    <location>
        <begin position="303"/>
        <end position="325"/>
    </location>
</feature>
<keyword evidence="1" id="KW-0812">Transmembrane</keyword>
<dbReference type="InterPro" id="IPR010640">
    <property type="entry name" value="Low_temperature_requirement_A"/>
</dbReference>
<dbReference type="RefSeq" id="WP_379538340.1">
    <property type="nucleotide sequence ID" value="NZ_JBHSDR010000004.1"/>
</dbReference>
<accession>A0ABV8RQ66</accession>
<dbReference type="Proteomes" id="UP001595828">
    <property type="component" value="Unassembled WGS sequence"/>
</dbReference>